<keyword evidence="6" id="KW-1185">Reference proteome</keyword>
<name>A0A183N6U5_9TREM</name>
<evidence type="ECO:0000256" key="3">
    <source>
        <dbReference type="PIRSR" id="PIRSR630564-1"/>
    </source>
</evidence>
<dbReference type="InterPro" id="IPR010569">
    <property type="entry name" value="Myotubularin-like_Pase_dom"/>
</dbReference>
<sequence length="322" mass="36541">MGSSILREKMAYEPIVGHWLPWDCISLRCSTALWIRPSGRRLGSALCRSSQPLAGFSSKSTEDQVLLEAIRNSNPDSNILYVVDTRPAINAFTNRAQGKGYEDTNVYRNAVIQFFDIENIHVVRSSLEKLLKVCCNPTVNVEQFTSGLNKSGWLKHLHAILEAAYFVAKRLDEGNSVLVHCSDGWDRTAQVCALAQIILDPYYRTFLGLQAFHDLLNGEGTTMESNWKGIKEAITSTCHEVLSHKKHHHKKWITVDTLDKIQEMRNKTAVNISRTRAEKAKAQAEYTEVNKEMKRSIRTAKRKYVKDLAMTEEKAAREGNMR</sequence>
<dbReference type="Pfam" id="PF06602">
    <property type="entry name" value="Myotub-related"/>
    <property type="match status" value="1"/>
</dbReference>
<dbReference type="GO" id="GO:0004438">
    <property type="term" value="F:phosphatidylinositol-3-phosphate phosphatase activity"/>
    <property type="evidence" value="ECO:0007669"/>
    <property type="project" value="TreeGrafter"/>
</dbReference>
<dbReference type="InterPro" id="IPR029021">
    <property type="entry name" value="Prot-tyrosine_phosphatase-like"/>
</dbReference>
<dbReference type="GO" id="GO:0012505">
    <property type="term" value="C:endomembrane system"/>
    <property type="evidence" value="ECO:0007669"/>
    <property type="project" value="UniProtKB-SubCell"/>
</dbReference>
<organism evidence="5 6">
    <name type="scientific">Schistosoma margrebowiei</name>
    <dbReference type="NCBI Taxonomy" id="48269"/>
    <lineage>
        <taxon>Eukaryota</taxon>
        <taxon>Metazoa</taxon>
        <taxon>Spiralia</taxon>
        <taxon>Lophotrochozoa</taxon>
        <taxon>Platyhelminthes</taxon>
        <taxon>Trematoda</taxon>
        <taxon>Digenea</taxon>
        <taxon>Strigeidida</taxon>
        <taxon>Schistosomatoidea</taxon>
        <taxon>Schistosomatidae</taxon>
        <taxon>Schistosoma</taxon>
    </lineage>
</organism>
<dbReference type="AlphaFoldDB" id="A0A183N6U5"/>
<dbReference type="GO" id="GO:0046856">
    <property type="term" value="P:phosphatidylinositol dephosphorylation"/>
    <property type="evidence" value="ECO:0007669"/>
    <property type="project" value="TreeGrafter"/>
</dbReference>
<dbReference type="SUPFAM" id="SSF52799">
    <property type="entry name" value="(Phosphotyrosine protein) phosphatases II"/>
    <property type="match status" value="1"/>
</dbReference>
<dbReference type="GO" id="GO:0005737">
    <property type="term" value="C:cytoplasm"/>
    <property type="evidence" value="ECO:0007669"/>
    <property type="project" value="TreeGrafter"/>
</dbReference>
<dbReference type="PROSITE" id="PS51339">
    <property type="entry name" value="PPASE_MYOTUBULARIN"/>
    <property type="match status" value="1"/>
</dbReference>
<comment type="similarity">
    <text evidence="2">Belongs to the protein-tyrosine phosphatase family. Non-receptor class myotubularin subfamily.</text>
</comment>
<dbReference type="PANTHER" id="PTHR10807:SF8">
    <property type="entry name" value="PHOSPHATIDYLINOSITOL-3-PHOSPHATE PHOSPHATASE"/>
    <property type="match status" value="1"/>
</dbReference>
<dbReference type="STRING" id="48269.A0A183N6U5"/>
<reference evidence="5 6" key="1">
    <citation type="submission" date="2018-11" db="EMBL/GenBank/DDBJ databases">
        <authorList>
            <consortium name="Pathogen Informatics"/>
        </authorList>
    </citation>
    <scope>NUCLEOTIDE SEQUENCE [LARGE SCALE GENOMIC DNA]</scope>
    <source>
        <strain evidence="5 6">Zambia</strain>
    </source>
</reference>
<gene>
    <name evidence="5" type="ORF">SMRZ_LOCUS24020</name>
</gene>
<dbReference type="PROSITE" id="PS50056">
    <property type="entry name" value="TYR_PHOSPHATASE_2"/>
    <property type="match status" value="1"/>
</dbReference>
<dbReference type="GO" id="GO:0106018">
    <property type="term" value="F:phosphatidylinositol-3,5-bisphosphate phosphatase activity"/>
    <property type="evidence" value="ECO:0007669"/>
    <property type="project" value="TreeGrafter"/>
</dbReference>
<evidence type="ECO:0000313" key="6">
    <source>
        <dbReference type="Proteomes" id="UP000277204"/>
    </source>
</evidence>
<evidence type="ECO:0000313" key="5">
    <source>
        <dbReference type="EMBL" id="VDP49605.1"/>
    </source>
</evidence>
<proteinExistence type="inferred from homology"/>
<dbReference type="InterPro" id="IPR030564">
    <property type="entry name" value="Myotubularin"/>
</dbReference>
<dbReference type="PROSITE" id="PS00383">
    <property type="entry name" value="TYR_PHOSPHATASE_1"/>
    <property type="match status" value="1"/>
</dbReference>
<dbReference type="Gene3D" id="3.90.190.10">
    <property type="entry name" value="Protein tyrosine phosphatase superfamily"/>
    <property type="match status" value="1"/>
</dbReference>
<dbReference type="InterPro" id="IPR000387">
    <property type="entry name" value="Tyr_Pase_dom"/>
</dbReference>
<protein>
    <submittedName>
        <fullName evidence="5">Uncharacterized protein</fullName>
    </submittedName>
</protein>
<accession>A0A183N6U5</accession>
<evidence type="ECO:0000256" key="2">
    <source>
        <dbReference type="ARBA" id="ARBA00007471"/>
    </source>
</evidence>
<feature type="binding site" evidence="4">
    <location>
        <begin position="119"/>
        <end position="120"/>
    </location>
    <ligand>
        <name>substrate</name>
    </ligand>
</feature>
<evidence type="ECO:0000256" key="4">
    <source>
        <dbReference type="PIRSR" id="PIRSR630564-2"/>
    </source>
</evidence>
<dbReference type="InterPro" id="IPR016130">
    <property type="entry name" value="Tyr_Pase_AS"/>
</dbReference>
<comment type="subcellular location">
    <subcellularLocation>
        <location evidence="1">Endomembrane system</location>
        <topology evidence="1">Peripheral membrane protein</topology>
    </subcellularLocation>
</comment>
<feature type="active site" description="Phosphocysteine intermediate" evidence="3">
    <location>
        <position position="181"/>
    </location>
</feature>
<feature type="binding site" evidence="4">
    <location>
        <begin position="181"/>
        <end position="187"/>
    </location>
    <ligand>
        <name>substrate</name>
    </ligand>
</feature>
<dbReference type="EMBL" id="UZAI01020096">
    <property type="protein sequence ID" value="VDP49605.1"/>
    <property type="molecule type" value="Genomic_DNA"/>
</dbReference>
<evidence type="ECO:0000256" key="1">
    <source>
        <dbReference type="ARBA" id="ARBA00004184"/>
    </source>
</evidence>
<dbReference type="Proteomes" id="UP000277204">
    <property type="component" value="Unassembled WGS sequence"/>
</dbReference>
<dbReference type="PANTHER" id="PTHR10807">
    <property type="entry name" value="MYOTUBULARIN-RELATED"/>
    <property type="match status" value="1"/>
</dbReference>